<protein>
    <recommendedName>
        <fullName evidence="1">F-box domain-containing protein</fullName>
    </recommendedName>
</protein>
<organism evidence="2 3">
    <name type="scientific">Centaurea solstitialis</name>
    <name type="common">yellow star-thistle</name>
    <dbReference type="NCBI Taxonomy" id="347529"/>
    <lineage>
        <taxon>Eukaryota</taxon>
        <taxon>Viridiplantae</taxon>
        <taxon>Streptophyta</taxon>
        <taxon>Embryophyta</taxon>
        <taxon>Tracheophyta</taxon>
        <taxon>Spermatophyta</taxon>
        <taxon>Magnoliopsida</taxon>
        <taxon>eudicotyledons</taxon>
        <taxon>Gunneridae</taxon>
        <taxon>Pentapetalae</taxon>
        <taxon>asterids</taxon>
        <taxon>campanulids</taxon>
        <taxon>Asterales</taxon>
        <taxon>Asteraceae</taxon>
        <taxon>Carduoideae</taxon>
        <taxon>Cardueae</taxon>
        <taxon>Centaureinae</taxon>
        <taxon>Centaurea</taxon>
    </lineage>
</organism>
<dbReference type="InterPro" id="IPR036047">
    <property type="entry name" value="F-box-like_dom_sf"/>
</dbReference>
<dbReference type="InterPro" id="IPR050796">
    <property type="entry name" value="SCF_F-box_component"/>
</dbReference>
<dbReference type="AlphaFoldDB" id="A0AA38SP04"/>
<feature type="domain" description="F-box" evidence="1">
    <location>
        <begin position="1"/>
        <end position="43"/>
    </location>
</feature>
<gene>
    <name evidence="2" type="ORF">OSB04_un000241</name>
</gene>
<comment type="caution">
    <text evidence="2">The sequence shown here is derived from an EMBL/GenBank/DDBJ whole genome shotgun (WGS) entry which is preliminary data.</text>
</comment>
<name>A0AA38SP04_9ASTR</name>
<proteinExistence type="predicted"/>
<dbReference type="PROSITE" id="PS50181">
    <property type="entry name" value="FBOX"/>
    <property type="match status" value="1"/>
</dbReference>
<dbReference type="InterPro" id="IPR017451">
    <property type="entry name" value="F-box-assoc_interact_dom"/>
</dbReference>
<dbReference type="SMART" id="SM00256">
    <property type="entry name" value="FBOX"/>
    <property type="match status" value="2"/>
</dbReference>
<dbReference type="InterPro" id="IPR006527">
    <property type="entry name" value="F-box-assoc_dom_typ1"/>
</dbReference>
<dbReference type="EMBL" id="JARYMX010000015">
    <property type="protein sequence ID" value="KAJ9536592.1"/>
    <property type="molecule type" value="Genomic_DNA"/>
</dbReference>
<dbReference type="Pfam" id="PF12937">
    <property type="entry name" value="F-box-like"/>
    <property type="match status" value="1"/>
</dbReference>
<dbReference type="Pfam" id="PF07734">
    <property type="entry name" value="FBA_1"/>
    <property type="match status" value="1"/>
</dbReference>
<dbReference type="SUPFAM" id="SSF81383">
    <property type="entry name" value="F-box domain"/>
    <property type="match status" value="2"/>
</dbReference>
<evidence type="ECO:0000313" key="2">
    <source>
        <dbReference type="EMBL" id="KAJ9536592.1"/>
    </source>
</evidence>
<reference evidence="2" key="1">
    <citation type="submission" date="2023-03" db="EMBL/GenBank/DDBJ databases">
        <title>Chromosome-scale reference genome and RAD-based genetic map of yellow starthistle (Centaurea solstitialis) reveal putative structural variation and QTLs associated with invader traits.</title>
        <authorList>
            <person name="Reatini B."/>
            <person name="Cang F.A."/>
            <person name="Jiang Q."/>
            <person name="Mckibben M.T.W."/>
            <person name="Barker M.S."/>
            <person name="Rieseberg L.H."/>
            <person name="Dlugosch K.M."/>
        </authorList>
    </citation>
    <scope>NUCLEOTIDE SEQUENCE</scope>
    <source>
        <strain evidence="2">CAN-66</strain>
        <tissue evidence="2">Leaf</tissue>
    </source>
</reference>
<dbReference type="Proteomes" id="UP001172457">
    <property type="component" value="Unassembled WGS sequence"/>
</dbReference>
<dbReference type="PANTHER" id="PTHR31672">
    <property type="entry name" value="BNACNNG10540D PROTEIN"/>
    <property type="match status" value="1"/>
</dbReference>
<accession>A0AA38SP04</accession>
<dbReference type="PANTHER" id="PTHR31672:SF13">
    <property type="entry name" value="F-BOX PROTEIN CPR30-LIKE"/>
    <property type="match status" value="1"/>
</dbReference>
<sequence>MEDLPAELTIDILSRLPVKTVINCKHVCKKWWNLVSDILFVNLHLSRSPTGLIIHHHLDICMPWDLIFPNNPGTLKLVEIEDKVDRHRLHTDPPMSLDLSLPPNLHNTVIRHIGSVNGLICLRQSSLKHDLYDTYICNPVTREYMLLPRQRSQTHNFLRDVYGFGVSSLTGEYKVIRTFQAEVVRNGGKPARVLEAEVYTLGTGQWRSLGPVSVNYWLDAFHRFDGLFLNNHCHWIVLDVENTYENICTFDFNKETFQSFPSPPFEFVQQKRYKRQSLAILKGCLCKLDTYDSELTIWVMKEHGIKNSWHKEVVIRREICVDLKWPSYKPIHLIAGLKDGRANYGRRRGESMADFLPHLRLRTSIDPSMEALSAELTMDILSRLPVKTIIHCKRVCNHKYYYKKICTT</sequence>
<dbReference type="NCBIfam" id="TIGR01640">
    <property type="entry name" value="F_box_assoc_1"/>
    <property type="match status" value="1"/>
</dbReference>
<dbReference type="Gene3D" id="1.20.1280.50">
    <property type="match status" value="1"/>
</dbReference>
<evidence type="ECO:0000259" key="1">
    <source>
        <dbReference type="PROSITE" id="PS50181"/>
    </source>
</evidence>
<dbReference type="InterPro" id="IPR001810">
    <property type="entry name" value="F-box_dom"/>
</dbReference>
<evidence type="ECO:0000313" key="3">
    <source>
        <dbReference type="Proteomes" id="UP001172457"/>
    </source>
</evidence>
<keyword evidence="3" id="KW-1185">Reference proteome</keyword>